<evidence type="ECO:0000313" key="8">
    <source>
        <dbReference type="Proteomes" id="UP000831768"/>
    </source>
</evidence>
<reference evidence="7" key="1">
    <citation type="submission" date="2022-04" db="EMBL/GenBank/DDBJ databases">
        <title>Halocatena sp. nov., isolated from a salt lake.</title>
        <authorList>
            <person name="Cui H.-L."/>
        </authorList>
    </citation>
    <scope>NUCLEOTIDE SEQUENCE</scope>
    <source>
        <strain evidence="7">AD-1</strain>
    </source>
</reference>
<dbReference type="NCBIfam" id="NF009295">
    <property type="entry name" value="PRK12652.1"/>
    <property type="match status" value="1"/>
</dbReference>
<dbReference type="InterPro" id="IPR002758">
    <property type="entry name" value="Cation_antiport_E"/>
</dbReference>
<evidence type="ECO:0000256" key="3">
    <source>
        <dbReference type="ARBA" id="ARBA00022692"/>
    </source>
</evidence>
<name>A0A8U0A466_9EURY</name>
<dbReference type="Proteomes" id="UP000831768">
    <property type="component" value="Chromosome"/>
</dbReference>
<proteinExistence type="predicted"/>
<keyword evidence="5 6" id="KW-0472">Membrane</keyword>
<dbReference type="AlphaFoldDB" id="A0A8U0A466"/>
<dbReference type="Pfam" id="PF01899">
    <property type="entry name" value="MNHE"/>
    <property type="match status" value="1"/>
</dbReference>
<keyword evidence="2" id="KW-1003">Cell membrane</keyword>
<dbReference type="KEGG" id="haad:MW046_05410"/>
<feature type="transmembrane region" description="Helical" evidence="6">
    <location>
        <begin position="191"/>
        <end position="211"/>
    </location>
</feature>
<evidence type="ECO:0000313" key="7">
    <source>
        <dbReference type="EMBL" id="UPM43882.1"/>
    </source>
</evidence>
<keyword evidence="8" id="KW-1185">Reference proteome</keyword>
<accession>A0A8U0A466</accession>
<keyword evidence="4 6" id="KW-1133">Transmembrane helix</keyword>
<gene>
    <name evidence="7" type="ORF">MW046_05410</name>
</gene>
<dbReference type="EMBL" id="CP096019">
    <property type="protein sequence ID" value="UPM43882.1"/>
    <property type="molecule type" value="Genomic_DNA"/>
</dbReference>
<organism evidence="7 8">
    <name type="scientific">Halocatena salina</name>
    <dbReference type="NCBI Taxonomy" id="2934340"/>
    <lineage>
        <taxon>Archaea</taxon>
        <taxon>Methanobacteriati</taxon>
        <taxon>Methanobacteriota</taxon>
        <taxon>Stenosarchaea group</taxon>
        <taxon>Halobacteria</taxon>
        <taxon>Halobacteriales</taxon>
        <taxon>Natronomonadaceae</taxon>
        <taxon>Halocatena</taxon>
    </lineage>
</organism>
<dbReference type="PANTHER" id="PTHR34584:SF1">
    <property type="entry name" value="NA(+)_H(+) ANTIPORTER SUBUNIT E1"/>
    <property type="match status" value="1"/>
</dbReference>
<sequence>MTDLRLLIPVSESVTLRNTVAYAVRHALERTDENDGSVAIHFVYPLTERPTFDPESEEAETAHTLLDRVTVWAQEDIEDDANTVTIETAVIGAEEYLFSPGDYANVLVQYARNHDLDVAVFDPGFSPLGTTPLLPPLEAEVQNAGLDVREAPVQRERRSPPLARRGTVTQFLTLFGVSYVFYLLLGGSFETYNLVTGVISAGVVSVALWRVSLTSPVRPVRAAKQLGRLALYLPYLVGEIAKGSVHVAYVVLHPDLPIDPEVTEFDAAVWSTLSITTYANSITLTPGTLTVNVSQRRFTVHSLTSTTREDLLDGALERAVRFVFYGRAAMDIPSPRDRMNDEDESQ</sequence>
<evidence type="ECO:0000256" key="1">
    <source>
        <dbReference type="ARBA" id="ARBA00004651"/>
    </source>
</evidence>
<evidence type="ECO:0000256" key="5">
    <source>
        <dbReference type="ARBA" id="ARBA00023136"/>
    </source>
</evidence>
<protein>
    <submittedName>
        <fullName evidence="7">Monovalent cation/H+ antiporter subunit E</fullName>
    </submittedName>
</protein>
<dbReference type="PANTHER" id="PTHR34584">
    <property type="entry name" value="NA(+)/H(+) ANTIPORTER SUBUNIT E1"/>
    <property type="match status" value="1"/>
</dbReference>
<dbReference type="RefSeq" id="WP_247994541.1">
    <property type="nucleotide sequence ID" value="NZ_CP096019.1"/>
</dbReference>
<dbReference type="GeneID" id="71927463"/>
<evidence type="ECO:0000256" key="4">
    <source>
        <dbReference type="ARBA" id="ARBA00022989"/>
    </source>
</evidence>
<evidence type="ECO:0000256" key="6">
    <source>
        <dbReference type="SAM" id="Phobius"/>
    </source>
</evidence>
<keyword evidence="3 6" id="KW-0812">Transmembrane</keyword>
<comment type="subcellular location">
    <subcellularLocation>
        <location evidence="1">Cell membrane</location>
        <topology evidence="1">Multi-pass membrane protein</topology>
    </subcellularLocation>
</comment>
<evidence type="ECO:0000256" key="2">
    <source>
        <dbReference type="ARBA" id="ARBA00022475"/>
    </source>
</evidence>
<dbReference type="GO" id="GO:0008324">
    <property type="term" value="F:monoatomic cation transmembrane transporter activity"/>
    <property type="evidence" value="ECO:0007669"/>
    <property type="project" value="InterPro"/>
</dbReference>
<feature type="transmembrane region" description="Helical" evidence="6">
    <location>
        <begin position="167"/>
        <end position="185"/>
    </location>
</feature>
<dbReference type="GO" id="GO:0005886">
    <property type="term" value="C:plasma membrane"/>
    <property type="evidence" value="ECO:0007669"/>
    <property type="project" value="UniProtKB-SubCell"/>
</dbReference>